<dbReference type="Proteomes" id="UP000659630">
    <property type="component" value="Unassembled WGS sequence"/>
</dbReference>
<gene>
    <name evidence="4" type="ORF">H8S23_01130</name>
</gene>
<dbReference type="SUPFAM" id="SSF51445">
    <property type="entry name" value="(Trans)glycosidases"/>
    <property type="match status" value="1"/>
</dbReference>
<sequence length="437" mass="49336">MAWYEKSVFYQIYPLGFCGAPWQNDGVTRDRILKVRDWIPHLTALGADAVYFSPVFESDTHGYNTRDYAHVDCRLGGDDAFAQVCAALHAAGVRVVLDGVFNHVGRGFWAFQDVLQHRRESRYASWFHLNFEGDSPYHDGLWYEGWEGNYDLVKLNLDNPEVVDHLLGCVEGWISAFEIDGLRLDVAYLLPEHFLRRLRAFCDGRKADFFLVGEMIHGDYNRLVQPDMLHSATNYECYKGLHSSFNSGNMFEIAHSLARQFGPENWTLYRGKHLFNFVDNHDVSRIASLLSDKRQLPCIYGLLFAMPGIPCLYYGSEWGAEGEKRPGGDENLRPAFDAPQKNELTAFLARLSAAHKNSAALTCGDYKNIQIMPRQLIFQRQAQGERVLVAVNADSAPATMHFDAGAGRAVDLISGAMHDFGGGSELPPYSVAYWRVE</sequence>
<dbReference type="Gene3D" id="3.90.400.10">
    <property type="entry name" value="Oligo-1,6-glucosidase, Domain 2"/>
    <property type="match status" value="1"/>
</dbReference>
<keyword evidence="5" id="KW-1185">Reference proteome</keyword>
<keyword evidence="2" id="KW-0326">Glycosidase</keyword>
<evidence type="ECO:0000259" key="3">
    <source>
        <dbReference type="SMART" id="SM00642"/>
    </source>
</evidence>
<dbReference type="PANTHER" id="PTHR10357">
    <property type="entry name" value="ALPHA-AMYLASE FAMILY MEMBER"/>
    <property type="match status" value="1"/>
</dbReference>
<dbReference type="InterPro" id="IPR045857">
    <property type="entry name" value="O16G_dom_2"/>
</dbReference>
<proteinExistence type="predicted"/>
<keyword evidence="1" id="KW-0378">Hydrolase</keyword>
<dbReference type="SMART" id="SM00642">
    <property type="entry name" value="Aamy"/>
    <property type="match status" value="1"/>
</dbReference>
<accession>A0A923KX63</accession>
<dbReference type="InterPro" id="IPR013780">
    <property type="entry name" value="Glyco_hydro_b"/>
</dbReference>
<protein>
    <recommendedName>
        <fullName evidence="3">Glycosyl hydrolase family 13 catalytic domain-containing protein</fullName>
    </recommendedName>
</protein>
<dbReference type="CDD" id="cd11353">
    <property type="entry name" value="AmyAc_euk_bac_CMD_like"/>
    <property type="match status" value="1"/>
</dbReference>
<dbReference type="GO" id="GO:0005975">
    <property type="term" value="P:carbohydrate metabolic process"/>
    <property type="evidence" value="ECO:0007669"/>
    <property type="project" value="InterPro"/>
</dbReference>
<dbReference type="Gene3D" id="2.60.40.1180">
    <property type="entry name" value="Golgi alpha-mannosidase II"/>
    <property type="match status" value="1"/>
</dbReference>
<dbReference type="InterPro" id="IPR006047">
    <property type="entry name" value="GH13_cat_dom"/>
</dbReference>
<reference evidence="4" key="1">
    <citation type="submission" date="2020-08" db="EMBL/GenBank/DDBJ databases">
        <title>Genome public.</title>
        <authorList>
            <person name="Liu C."/>
            <person name="Sun Q."/>
        </authorList>
    </citation>
    <scope>NUCLEOTIDE SEQUENCE</scope>
    <source>
        <strain evidence="4">BX8</strain>
    </source>
</reference>
<dbReference type="GO" id="GO:0016798">
    <property type="term" value="F:hydrolase activity, acting on glycosyl bonds"/>
    <property type="evidence" value="ECO:0007669"/>
    <property type="project" value="UniProtKB-KW"/>
</dbReference>
<evidence type="ECO:0000256" key="2">
    <source>
        <dbReference type="ARBA" id="ARBA00023295"/>
    </source>
</evidence>
<evidence type="ECO:0000313" key="4">
    <source>
        <dbReference type="EMBL" id="MBC5580104.1"/>
    </source>
</evidence>
<dbReference type="Gene3D" id="3.20.20.80">
    <property type="entry name" value="Glycosidases"/>
    <property type="match status" value="1"/>
</dbReference>
<feature type="domain" description="Glycosyl hydrolase family 13 catalytic" evidence="3">
    <location>
        <begin position="11"/>
        <end position="355"/>
    </location>
</feature>
<evidence type="ECO:0000256" key="1">
    <source>
        <dbReference type="ARBA" id="ARBA00022801"/>
    </source>
</evidence>
<dbReference type="InterPro" id="IPR017853">
    <property type="entry name" value="GH"/>
</dbReference>
<dbReference type="PANTHER" id="PTHR10357:SF210">
    <property type="entry name" value="MALTODEXTRIN GLUCOSIDASE"/>
    <property type="match status" value="1"/>
</dbReference>
<organism evidence="4 5">
    <name type="scientific">Anaerofilum hominis</name>
    <dbReference type="NCBI Taxonomy" id="2763016"/>
    <lineage>
        <taxon>Bacteria</taxon>
        <taxon>Bacillati</taxon>
        <taxon>Bacillota</taxon>
        <taxon>Clostridia</taxon>
        <taxon>Eubacteriales</taxon>
        <taxon>Oscillospiraceae</taxon>
        <taxon>Anaerofilum</taxon>
    </lineage>
</organism>
<dbReference type="Pfam" id="PF00128">
    <property type="entry name" value="Alpha-amylase"/>
    <property type="match status" value="1"/>
</dbReference>
<name>A0A923KX63_9FIRM</name>
<comment type="caution">
    <text evidence="4">The sequence shown here is derived from an EMBL/GenBank/DDBJ whole genome shotgun (WGS) entry which is preliminary data.</text>
</comment>
<dbReference type="EMBL" id="JACONZ010000001">
    <property type="protein sequence ID" value="MBC5580104.1"/>
    <property type="molecule type" value="Genomic_DNA"/>
</dbReference>
<dbReference type="SUPFAM" id="SSF51011">
    <property type="entry name" value="Glycosyl hydrolase domain"/>
    <property type="match status" value="1"/>
</dbReference>
<dbReference type="AlphaFoldDB" id="A0A923KX63"/>
<evidence type="ECO:0000313" key="5">
    <source>
        <dbReference type="Proteomes" id="UP000659630"/>
    </source>
</evidence>
<dbReference type="RefSeq" id="WP_186886477.1">
    <property type="nucleotide sequence ID" value="NZ_JACONZ010000001.1"/>
</dbReference>